<feature type="transmembrane region" description="Helical" evidence="1">
    <location>
        <begin position="7"/>
        <end position="26"/>
    </location>
</feature>
<proteinExistence type="predicted"/>
<dbReference type="PANTHER" id="PTHR40078">
    <property type="entry name" value="INTEGRAL MEMBRANE PROTEIN-RELATED"/>
    <property type="match status" value="1"/>
</dbReference>
<feature type="transmembrane region" description="Helical" evidence="1">
    <location>
        <begin position="77"/>
        <end position="96"/>
    </location>
</feature>
<keyword evidence="3" id="KW-1185">Reference proteome</keyword>
<evidence type="ECO:0000313" key="3">
    <source>
        <dbReference type="Proteomes" id="UP000199068"/>
    </source>
</evidence>
<name>A0A1G9MEL4_9FIRM</name>
<dbReference type="Pfam" id="PF19700">
    <property type="entry name" value="DUF6198"/>
    <property type="match status" value="1"/>
</dbReference>
<keyword evidence="1" id="KW-1133">Transmembrane helix</keyword>
<dbReference type="EMBL" id="FNGW01000003">
    <property type="protein sequence ID" value="SDL72706.1"/>
    <property type="molecule type" value="Genomic_DNA"/>
</dbReference>
<gene>
    <name evidence="2" type="ORF">SAMN04515677_103195</name>
</gene>
<keyword evidence="1" id="KW-0472">Membrane</keyword>
<dbReference type="Proteomes" id="UP000199068">
    <property type="component" value="Unassembled WGS sequence"/>
</dbReference>
<evidence type="ECO:0000313" key="2">
    <source>
        <dbReference type="EMBL" id="SDL72706.1"/>
    </source>
</evidence>
<dbReference type="PANTHER" id="PTHR40078:SF1">
    <property type="entry name" value="INTEGRAL MEMBRANE PROTEIN"/>
    <property type="match status" value="1"/>
</dbReference>
<dbReference type="STRING" id="1121325.SAMN04515677_103195"/>
<keyword evidence="1" id="KW-0812">Transmembrane</keyword>
<feature type="transmembrane region" description="Helical" evidence="1">
    <location>
        <begin position="46"/>
        <end position="68"/>
    </location>
</feature>
<evidence type="ECO:0000256" key="1">
    <source>
        <dbReference type="SAM" id="Phobius"/>
    </source>
</evidence>
<accession>A0A1G9MEL4</accession>
<dbReference type="RefSeq" id="WP_092724895.1">
    <property type="nucleotide sequence ID" value="NZ_FNGW01000003.1"/>
</dbReference>
<sequence length="228" mass="24524">MKDIFLKLIRLLIGFIFCALAIAFMINANLGLSPWDVLHQGISDNLGITMGTATIVVGLVVVIIDVVLGENVGWGTVLNMLLVGIFLDLIIFANIVPKASSFVGGVLMLLIGMILMGIGMVLYIGTGLGSGPRDGMMIAFQKRTGKSVKSIRAIMELAALFVGYLLGGTAGIGTVITAVGLGYFIQIVFKLLNFKSEEVKHRFIINDINYLKACLNKNIDTEINDTNL</sequence>
<feature type="transmembrane region" description="Helical" evidence="1">
    <location>
        <begin position="150"/>
        <end position="166"/>
    </location>
</feature>
<protein>
    <submittedName>
        <fullName evidence="2">Uncharacterized membrane protein YczE</fullName>
    </submittedName>
</protein>
<feature type="transmembrane region" description="Helical" evidence="1">
    <location>
        <begin position="102"/>
        <end position="129"/>
    </location>
</feature>
<feature type="transmembrane region" description="Helical" evidence="1">
    <location>
        <begin position="172"/>
        <end position="192"/>
    </location>
</feature>
<reference evidence="2 3" key="1">
    <citation type="submission" date="2016-10" db="EMBL/GenBank/DDBJ databases">
        <authorList>
            <person name="de Groot N.N."/>
        </authorList>
    </citation>
    <scope>NUCLEOTIDE SEQUENCE [LARGE SCALE GENOMIC DNA]</scope>
    <source>
        <strain evidence="2 3">DSM 797</strain>
    </source>
</reference>
<dbReference type="InterPro" id="IPR038750">
    <property type="entry name" value="YczE/YyaS-like"/>
</dbReference>
<organism evidence="2 3">
    <name type="scientific">Romboutsia lituseburensis DSM 797</name>
    <dbReference type="NCBI Taxonomy" id="1121325"/>
    <lineage>
        <taxon>Bacteria</taxon>
        <taxon>Bacillati</taxon>
        <taxon>Bacillota</taxon>
        <taxon>Clostridia</taxon>
        <taxon>Peptostreptococcales</taxon>
        <taxon>Peptostreptococcaceae</taxon>
        <taxon>Romboutsia</taxon>
    </lineage>
</organism>
<dbReference type="AlphaFoldDB" id="A0A1G9MEL4"/>